<name>A0ABW8JVT1_9GAMM</name>
<accession>A0ABW8JVT1</accession>
<gene>
    <name evidence="2" type="ORF">ISP17_14995</name>
</gene>
<protein>
    <submittedName>
        <fullName evidence="2">Uncharacterized protein</fullName>
    </submittedName>
</protein>
<evidence type="ECO:0000256" key="1">
    <source>
        <dbReference type="SAM" id="MobiDB-lite"/>
    </source>
</evidence>
<proteinExistence type="predicted"/>
<dbReference type="EMBL" id="JADIKM010000004">
    <property type="protein sequence ID" value="MFK2905268.1"/>
    <property type="molecule type" value="Genomic_DNA"/>
</dbReference>
<dbReference type="RefSeq" id="WP_404634612.1">
    <property type="nucleotide sequence ID" value="NZ_JADIKM010000004.1"/>
</dbReference>
<evidence type="ECO:0000313" key="2">
    <source>
        <dbReference type="EMBL" id="MFK2905268.1"/>
    </source>
</evidence>
<evidence type="ECO:0000313" key="3">
    <source>
        <dbReference type="Proteomes" id="UP001620460"/>
    </source>
</evidence>
<keyword evidence="3" id="KW-1185">Reference proteome</keyword>
<comment type="caution">
    <text evidence="2">The sequence shown here is derived from an EMBL/GenBank/DDBJ whole genome shotgun (WGS) entry which is preliminary data.</text>
</comment>
<reference evidence="2 3" key="1">
    <citation type="submission" date="2020-10" db="EMBL/GenBank/DDBJ databases">
        <title>Phylogeny of dyella-like bacteria.</title>
        <authorList>
            <person name="Fu J."/>
        </authorList>
    </citation>
    <scope>NUCLEOTIDE SEQUENCE [LARGE SCALE GENOMIC DNA]</scope>
    <source>
        <strain evidence="2 3">Gsoil3046</strain>
    </source>
</reference>
<sequence length="339" mass="35854">MIADKAEPPALYRRPDPPNPRKYIRMMPGALAVRTMAAVAVAACFSLGGCKAVEQGGTASAAPAAQPASTDESSREPILLHARIEYTGATDLSSAGSSNGSHFSLELQQPAFRSGEGASATYEVDNDQPSQVIGSVHGYGQAHIVSDAGTLTERYDEWARWPQPATPTQGLFSIVMPVPSEIGDGLAVQLKVHAAVEGSRTAHMQSKDVSADVEPSISIPAMCGSNSEYRNDHGEACGFDLSLDASPTAAKSAAGAVLLPTIQQGLAAPNGEWSMLGTGQLYGATTTYREHGHFVLSYHRALTLAEKDGSLSHEFKVVVWSTGRNEDWKPADLPPLEVR</sequence>
<organism evidence="2 3">
    <name type="scientific">Dyella ginsengisoli</name>
    <dbReference type="NCBI Taxonomy" id="363848"/>
    <lineage>
        <taxon>Bacteria</taxon>
        <taxon>Pseudomonadati</taxon>
        <taxon>Pseudomonadota</taxon>
        <taxon>Gammaproteobacteria</taxon>
        <taxon>Lysobacterales</taxon>
        <taxon>Rhodanobacteraceae</taxon>
        <taxon>Dyella</taxon>
    </lineage>
</organism>
<feature type="region of interest" description="Disordered" evidence="1">
    <location>
        <begin position="1"/>
        <end position="22"/>
    </location>
</feature>
<dbReference type="Proteomes" id="UP001620460">
    <property type="component" value="Unassembled WGS sequence"/>
</dbReference>